<evidence type="ECO:0000256" key="2">
    <source>
        <dbReference type="ARBA" id="ARBA00022827"/>
    </source>
</evidence>
<evidence type="ECO:0000259" key="4">
    <source>
        <dbReference type="PROSITE" id="PS51387"/>
    </source>
</evidence>
<dbReference type="RefSeq" id="WP_341984277.1">
    <property type="nucleotide sequence ID" value="NZ_JBBYAF010000024.1"/>
</dbReference>
<evidence type="ECO:0000313" key="6">
    <source>
        <dbReference type="Proteomes" id="UP001389717"/>
    </source>
</evidence>
<dbReference type="InterPro" id="IPR016164">
    <property type="entry name" value="FAD-linked_Oxase-like_C"/>
</dbReference>
<dbReference type="PROSITE" id="PS51387">
    <property type="entry name" value="FAD_PCMH"/>
    <property type="match status" value="1"/>
</dbReference>
<reference evidence="5 6" key="1">
    <citation type="submission" date="2024-04" db="EMBL/GenBank/DDBJ databases">
        <title>Bacillus oryzaecorticis sp. nov., a moderately halophilic bacterium isolated from rice husks.</title>
        <authorList>
            <person name="Zhu H.-S."/>
        </authorList>
    </citation>
    <scope>NUCLEOTIDE SEQUENCE [LARGE SCALE GENOMIC DNA]</scope>
    <source>
        <strain evidence="5 6">ZC255</strain>
    </source>
</reference>
<evidence type="ECO:0000256" key="1">
    <source>
        <dbReference type="ARBA" id="ARBA00022630"/>
    </source>
</evidence>
<sequence>MLAELVTELKNTVPEDRIKEGKLDRFGNGGSLIVYPTSEEEIASILKYANENGKKVNVEGGGTKKGYGGLVESADFILSLAQYKGVVEHATGDLTITVKAGTTFNELQTYLSEHGQKIALDPGLTDEATIGGIIAANESGPKRLGYGSARDNVIGLRIVYPDGTIIRSGGKVVKNVAGYDMNKLFIGSMGTLGVLTEVTLKLRPISKCESLVLVSFPADKAERIRSFVVEILDSTLEPTSVELLNPALAEKLTGVKQFTVTMSFEDVESSVLYQEEIAAKLKPEGSEFSIYKESEARQFWRDFSNLGAARNPDSEVSAILKIGVVNLDVLHVLKEGELLADRHRVRIDAHGGFGHGLCSMHMTGDGENVLSAINELRATVTKRGGYVVVKSLPFVHRQRIKVWGDNPSYFFLLQGIKAKVDPNSVLNHKRFVGGI</sequence>
<dbReference type="Pfam" id="PF01565">
    <property type="entry name" value="FAD_binding_4"/>
    <property type="match status" value="1"/>
</dbReference>
<evidence type="ECO:0000313" key="5">
    <source>
        <dbReference type="EMBL" id="MEL3973201.1"/>
    </source>
</evidence>
<proteinExistence type="predicted"/>
<dbReference type="SUPFAM" id="SSF55103">
    <property type="entry name" value="FAD-linked oxidases, C-terminal domain"/>
    <property type="match status" value="1"/>
</dbReference>
<dbReference type="PANTHER" id="PTHR11748:SF103">
    <property type="entry name" value="GLYCOLATE OXIDASE SUBUNIT GLCE"/>
    <property type="match status" value="1"/>
</dbReference>
<dbReference type="SUPFAM" id="SSF56176">
    <property type="entry name" value="FAD-binding/transporter-associated domain-like"/>
    <property type="match status" value="1"/>
</dbReference>
<feature type="domain" description="FAD-binding PCMH-type" evidence="4">
    <location>
        <begin position="26"/>
        <end position="205"/>
    </location>
</feature>
<dbReference type="EMBL" id="JBBYAF010000024">
    <property type="protein sequence ID" value="MEL3973201.1"/>
    <property type="molecule type" value="Genomic_DNA"/>
</dbReference>
<dbReference type="InterPro" id="IPR006094">
    <property type="entry name" value="Oxid_FAD_bind_N"/>
</dbReference>
<organism evidence="5 6">
    <name type="scientific">Rossellomorea oryzaecorticis</name>
    <dbReference type="NCBI Taxonomy" id="1396505"/>
    <lineage>
        <taxon>Bacteria</taxon>
        <taxon>Bacillati</taxon>
        <taxon>Bacillota</taxon>
        <taxon>Bacilli</taxon>
        <taxon>Bacillales</taxon>
        <taxon>Bacillaceae</taxon>
        <taxon>Rossellomorea</taxon>
    </lineage>
</organism>
<accession>A0ABU9KAS3</accession>
<dbReference type="Proteomes" id="UP001389717">
    <property type="component" value="Unassembled WGS sequence"/>
</dbReference>
<keyword evidence="3" id="KW-0560">Oxidoreductase</keyword>
<keyword evidence="6" id="KW-1185">Reference proteome</keyword>
<keyword evidence="2" id="KW-0274">FAD</keyword>
<dbReference type="Gene3D" id="3.30.465.10">
    <property type="match status" value="1"/>
</dbReference>
<keyword evidence="1" id="KW-0285">Flavoprotein</keyword>
<gene>
    <name evidence="5" type="ORF">AAEO50_13015</name>
</gene>
<comment type="caution">
    <text evidence="5">The sequence shown here is derived from an EMBL/GenBank/DDBJ whole genome shotgun (WGS) entry which is preliminary data.</text>
</comment>
<dbReference type="PANTHER" id="PTHR11748">
    <property type="entry name" value="D-LACTATE DEHYDROGENASE"/>
    <property type="match status" value="1"/>
</dbReference>
<dbReference type="InterPro" id="IPR016166">
    <property type="entry name" value="FAD-bd_PCMH"/>
</dbReference>
<protein>
    <submittedName>
        <fullName evidence="5">FAD-binding oxidoreductase</fullName>
    </submittedName>
</protein>
<evidence type="ECO:0000256" key="3">
    <source>
        <dbReference type="ARBA" id="ARBA00023002"/>
    </source>
</evidence>
<name>A0ABU9KAS3_9BACI</name>
<dbReference type="InterPro" id="IPR016169">
    <property type="entry name" value="FAD-bd_PCMH_sub2"/>
</dbReference>
<dbReference type="InterPro" id="IPR036318">
    <property type="entry name" value="FAD-bd_PCMH-like_sf"/>
</dbReference>